<feature type="non-terminal residue" evidence="2">
    <location>
        <position position="1"/>
    </location>
</feature>
<dbReference type="AlphaFoldDB" id="A0AAD9KLC6"/>
<keyword evidence="1" id="KW-0175">Coiled coil</keyword>
<feature type="coiled-coil region" evidence="1">
    <location>
        <begin position="17"/>
        <end position="44"/>
    </location>
</feature>
<sequence>SEVDRSSSHNCVLRFQFAEREDTEDKLKLQLSEMEEENEIYAEEKGIMEVGATELYGLEVGATELYGLEVGATELYGLEVGAYELRERLEQLRTSQEVRLSVEEKVVLVQAAAMLNVADKVQS</sequence>
<gene>
    <name evidence="2" type="ORF">NP493_853g01023</name>
</gene>
<accession>A0AAD9KLC6</accession>
<comment type="caution">
    <text evidence="2">The sequence shown here is derived from an EMBL/GenBank/DDBJ whole genome shotgun (WGS) entry which is preliminary data.</text>
</comment>
<keyword evidence="3" id="KW-1185">Reference proteome</keyword>
<organism evidence="2 3">
    <name type="scientific">Ridgeia piscesae</name>
    <name type="common">Tubeworm</name>
    <dbReference type="NCBI Taxonomy" id="27915"/>
    <lineage>
        <taxon>Eukaryota</taxon>
        <taxon>Metazoa</taxon>
        <taxon>Spiralia</taxon>
        <taxon>Lophotrochozoa</taxon>
        <taxon>Annelida</taxon>
        <taxon>Polychaeta</taxon>
        <taxon>Sedentaria</taxon>
        <taxon>Canalipalpata</taxon>
        <taxon>Sabellida</taxon>
        <taxon>Siboglinidae</taxon>
        <taxon>Ridgeia</taxon>
    </lineage>
</organism>
<dbReference type="Proteomes" id="UP001209878">
    <property type="component" value="Unassembled WGS sequence"/>
</dbReference>
<proteinExistence type="predicted"/>
<evidence type="ECO:0000313" key="3">
    <source>
        <dbReference type="Proteomes" id="UP001209878"/>
    </source>
</evidence>
<reference evidence="2" key="1">
    <citation type="journal article" date="2023" name="Mol. Biol. Evol.">
        <title>Third-Generation Sequencing Reveals the Adaptive Role of the Epigenome in Three Deep-Sea Polychaetes.</title>
        <authorList>
            <person name="Perez M."/>
            <person name="Aroh O."/>
            <person name="Sun Y."/>
            <person name="Lan Y."/>
            <person name="Juniper S.K."/>
            <person name="Young C.R."/>
            <person name="Angers B."/>
            <person name="Qian P.Y."/>
        </authorList>
    </citation>
    <scope>NUCLEOTIDE SEQUENCE</scope>
    <source>
        <strain evidence="2">R07B-5</strain>
    </source>
</reference>
<dbReference type="EMBL" id="JAODUO010000854">
    <property type="protein sequence ID" value="KAK2173703.1"/>
    <property type="molecule type" value="Genomic_DNA"/>
</dbReference>
<protein>
    <submittedName>
        <fullName evidence="2">Uncharacterized protein</fullName>
    </submittedName>
</protein>
<evidence type="ECO:0000256" key="1">
    <source>
        <dbReference type="SAM" id="Coils"/>
    </source>
</evidence>
<name>A0AAD9KLC6_RIDPI</name>
<evidence type="ECO:0000313" key="2">
    <source>
        <dbReference type="EMBL" id="KAK2173703.1"/>
    </source>
</evidence>